<proteinExistence type="predicted"/>
<organism evidence="2 3">
    <name type="scientific">Ceratopteris richardii</name>
    <name type="common">Triangle waterfern</name>
    <dbReference type="NCBI Taxonomy" id="49495"/>
    <lineage>
        <taxon>Eukaryota</taxon>
        <taxon>Viridiplantae</taxon>
        <taxon>Streptophyta</taxon>
        <taxon>Embryophyta</taxon>
        <taxon>Tracheophyta</taxon>
        <taxon>Polypodiopsida</taxon>
        <taxon>Polypodiidae</taxon>
        <taxon>Polypodiales</taxon>
        <taxon>Pteridineae</taxon>
        <taxon>Pteridaceae</taxon>
        <taxon>Parkerioideae</taxon>
        <taxon>Ceratopteris</taxon>
    </lineage>
</organism>
<dbReference type="EMBL" id="CM035435">
    <property type="protein sequence ID" value="KAH7290233.1"/>
    <property type="molecule type" value="Genomic_DNA"/>
</dbReference>
<evidence type="ECO:0000313" key="3">
    <source>
        <dbReference type="Proteomes" id="UP000825935"/>
    </source>
</evidence>
<name>A0A8T2R3C4_CERRI</name>
<gene>
    <name evidence="2" type="ORF">KP509_30G037700</name>
</gene>
<evidence type="ECO:0008006" key="4">
    <source>
        <dbReference type="Google" id="ProtNLM"/>
    </source>
</evidence>
<dbReference type="Gene3D" id="3.30.740.10">
    <property type="entry name" value="Protein Inhibitor Of Neuronal Nitric Oxide Synthase"/>
    <property type="match status" value="1"/>
</dbReference>
<dbReference type="InterPro" id="IPR037177">
    <property type="entry name" value="DLC_sf"/>
</dbReference>
<reference evidence="2" key="1">
    <citation type="submission" date="2021-08" db="EMBL/GenBank/DDBJ databases">
        <title>WGS assembly of Ceratopteris richardii.</title>
        <authorList>
            <person name="Marchant D.B."/>
            <person name="Chen G."/>
            <person name="Jenkins J."/>
            <person name="Shu S."/>
            <person name="Leebens-Mack J."/>
            <person name="Grimwood J."/>
            <person name="Schmutz J."/>
            <person name="Soltis P."/>
            <person name="Soltis D."/>
            <person name="Chen Z.-H."/>
        </authorList>
    </citation>
    <scope>NUCLEOTIDE SEQUENCE</scope>
    <source>
        <strain evidence="2">Whitten #5841</strain>
        <tissue evidence="2">Leaf</tissue>
    </source>
</reference>
<protein>
    <recommendedName>
        <fullName evidence="4">Dynein light chain</fullName>
    </recommendedName>
</protein>
<dbReference type="OrthoDB" id="10033309at2759"/>
<feature type="compositionally biased region" description="Polar residues" evidence="1">
    <location>
        <begin position="76"/>
        <end position="88"/>
    </location>
</feature>
<feature type="compositionally biased region" description="Low complexity" evidence="1">
    <location>
        <begin position="188"/>
        <end position="198"/>
    </location>
</feature>
<dbReference type="CDD" id="cd21452">
    <property type="entry name" value="DLC-like_DYNLL1_DYNLL2"/>
    <property type="match status" value="1"/>
</dbReference>
<dbReference type="AlphaFoldDB" id="A0A8T2R3C4"/>
<sequence>MAAMESSGQARAIALMNAARRSHFVSRIEKYEAKVRQAKTQMREQKESLTKVERRRPFSDTDGQLVPEENEHKAASVNQPGMTMSEEGQQGLLPEQRVTAPPRKCLLQSQAPVGTLHTSDMSHDITRNPRESDLSYERVHERDYSPLQGVARKHHETGFLSHDENIYHHSRSSSSDRKAHTEQKEMITSRSLSRSTSSNMESVMKAMSTLNMVASNSPATANVLSDSLVPSEAHANIYFDFKPPTPEVNLAAIAGTLNVRIKAADMSVSMQAHAFRCARGCLATVGKMQSKRIAYTLKKEFDRVYGPAWHCIVGTSFGSYVTYSLGGFVYFSLEKVSILLFKTTVEPIET</sequence>
<evidence type="ECO:0000256" key="1">
    <source>
        <dbReference type="SAM" id="MobiDB-lite"/>
    </source>
</evidence>
<feature type="compositionally biased region" description="Basic and acidic residues" evidence="1">
    <location>
        <begin position="120"/>
        <end position="136"/>
    </location>
</feature>
<dbReference type="SUPFAM" id="SSF54648">
    <property type="entry name" value="DLC"/>
    <property type="match status" value="1"/>
</dbReference>
<dbReference type="FunFam" id="3.30.740.10:FF:000003">
    <property type="entry name" value="Dynein light chain"/>
    <property type="match status" value="1"/>
</dbReference>
<accession>A0A8T2R3C4</accession>
<feature type="region of interest" description="Disordered" evidence="1">
    <location>
        <begin position="116"/>
        <end position="136"/>
    </location>
</feature>
<dbReference type="GO" id="GO:0045505">
    <property type="term" value="F:dynein intermediate chain binding"/>
    <property type="evidence" value="ECO:0007669"/>
    <property type="project" value="TreeGrafter"/>
</dbReference>
<dbReference type="PANTHER" id="PTHR11886">
    <property type="entry name" value="DYNEIN LIGHT CHAIN"/>
    <property type="match status" value="1"/>
</dbReference>
<dbReference type="PANTHER" id="PTHR11886:SF80">
    <property type="entry name" value="OS01G0555600 PROTEIN"/>
    <property type="match status" value="1"/>
</dbReference>
<feature type="region of interest" description="Disordered" evidence="1">
    <location>
        <begin position="158"/>
        <end position="199"/>
    </location>
</feature>
<dbReference type="GO" id="GO:0007017">
    <property type="term" value="P:microtubule-based process"/>
    <property type="evidence" value="ECO:0007669"/>
    <property type="project" value="InterPro"/>
</dbReference>
<dbReference type="InterPro" id="IPR001372">
    <property type="entry name" value="Dynein_light_chain_typ-1/2"/>
</dbReference>
<evidence type="ECO:0000313" key="2">
    <source>
        <dbReference type="EMBL" id="KAH7290231.1"/>
    </source>
</evidence>
<feature type="region of interest" description="Disordered" evidence="1">
    <location>
        <begin position="39"/>
        <end position="90"/>
    </location>
</feature>
<feature type="compositionally biased region" description="Basic and acidic residues" evidence="1">
    <location>
        <begin position="174"/>
        <end position="187"/>
    </location>
</feature>
<comment type="caution">
    <text evidence="2">The sequence shown here is derived from an EMBL/GenBank/DDBJ whole genome shotgun (WGS) entry which is preliminary data.</text>
</comment>
<dbReference type="Proteomes" id="UP000825935">
    <property type="component" value="Chromosome 30"/>
</dbReference>
<keyword evidence="3" id="KW-1185">Reference proteome</keyword>
<dbReference type="SMART" id="SM01375">
    <property type="entry name" value="Dynein_light"/>
    <property type="match status" value="1"/>
</dbReference>
<dbReference type="Pfam" id="PF01221">
    <property type="entry name" value="Dynein_light"/>
    <property type="match status" value="1"/>
</dbReference>
<dbReference type="EMBL" id="CM035435">
    <property type="protein sequence ID" value="KAH7290231.1"/>
    <property type="molecule type" value="Genomic_DNA"/>
</dbReference>
<feature type="compositionally biased region" description="Basic and acidic residues" evidence="1">
    <location>
        <begin position="39"/>
        <end position="59"/>
    </location>
</feature>
<dbReference type="GO" id="GO:0005868">
    <property type="term" value="C:cytoplasmic dynein complex"/>
    <property type="evidence" value="ECO:0007669"/>
    <property type="project" value="TreeGrafter"/>
</dbReference>